<dbReference type="Pfam" id="PF08352">
    <property type="entry name" value="oligo_HPY"/>
    <property type="match status" value="2"/>
</dbReference>
<dbReference type="CDD" id="cd03257">
    <property type="entry name" value="ABC_NikE_OppD_transporters"/>
    <property type="match status" value="2"/>
</dbReference>
<proteinExistence type="predicted"/>
<keyword evidence="4" id="KW-0547">Nucleotide-binding</keyword>
<feature type="domain" description="ABC transporter" evidence="14">
    <location>
        <begin position="490"/>
        <end position="743"/>
    </location>
</feature>
<comment type="subcellular location">
    <subcellularLocation>
        <location evidence="1">Cell membrane</location>
        <topology evidence="1">Peripheral membrane protein</topology>
    </subcellularLocation>
</comment>
<dbReference type="NCBIfam" id="NF007739">
    <property type="entry name" value="PRK10419.1"/>
    <property type="match status" value="4"/>
</dbReference>
<comment type="catalytic activity">
    <reaction evidence="12">
        <text>Ni(2+)(out) + ATP + H2O = Ni(2+)(in) + ADP + phosphate + H(+)</text>
        <dbReference type="Rhea" id="RHEA:15557"/>
        <dbReference type="ChEBI" id="CHEBI:15377"/>
        <dbReference type="ChEBI" id="CHEBI:15378"/>
        <dbReference type="ChEBI" id="CHEBI:30616"/>
        <dbReference type="ChEBI" id="CHEBI:43474"/>
        <dbReference type="ChEBI" id="CHEBI:49786"/>
        <dbReference type="ChEBI" id="CHEBI:456216"/>
        <dbReference type="EC" id="7.2.2.11"/>
    </reaction>
    <physiologicalReaction direction="left-to-right" evidence="12">
        <dbReference type="Rhea" id="RHEA:15558"/>
    </physiologicalReaction>
</comment>
<evidence type="ECO:0000256" key="3">
    <source>
        <dbReference type="ARBA" id="ARBA00022475"/>
    </source>
</evidence>
<keyword evidence="3" id="KW-1003">Cell membrane</keyword>
<evidence type="ECO:0000256" key="2">
    <source>
        <dbReference type="ARBA" id="ARBA00022448"/>
    </source>
</evidence>
<dbReference type="InterPro" id="IPR027417">
    <property type="entry name" value="P-loop_NTPase"/>
</dbReference>
<dbReference type="SUPFAM" id="SSF52540">
    <property type="entry name" value="P-loop containing nucleoside triphosphate hydrolases"/>
    <property type="match status" value="3"/>
</dbReference>
<dbReference type="InterPro" id="IPR050388">
    <property type="entry name" value="ABC_Ni/Peptide_Import"/>
</dbReference>
<dbReference type="PANTHER" id="PTHR43297">
    <property type="entry name" value="OLIGOPEPTIDE TRANSPORT ATP-BINDING PROTEIN APPD"/>
    <property type="match status" value="1"/>
</dbReference>
<dbReference type="GO" id="GO:0005886">
    <property type="term" value="C:plasma membrane"/>
    <property type="evidence" value="ECO:0007669"/>
    <property type="project" value="UniProtKB-SubCell"/>
</dbReference>
<name>A0A7J9SFF4_9EURY</name>
<evidence type="ECO:0000259" key="14">
    <source>
        <dbReference type="PROSITE" id="PS50893"/>
    </source>
</evidence>
<dbReference type="InterPro" id="IPR017871">
    <property type="entry name" value="ABC_transporter-like_CS"/>
</dbReference>
<keyword evidence="16" id="KW-1185">Reference proteome</keyword>
<evidence type="ECO:0000256" key="7">
    <source>
        <dbReference type="ARBA" id="ARBA00023065"/>
    </source>
</evidence>
<feature type="region of interest" description="Disordered" evidence="13">
    <location>
        <begin position="889"/>
        <end position="910"/>
    </location>
</feature>
<dbReference type="GO" id="GO:0015833">
    <property type="term" value="P:peptide transport"/>
    <property type="evidence" value="ECO:0007669"/>
    <property type="project" value="InterPro"/>
</dbReference>
<reference evidence="15 16" key="1">
    <citation type="submission" date="2020-08" db="EMBL/GenBank/DDBJ databases">
        <authorList>
            <person name="Seo M.-J."/>
        </authorList>
    </citation>
    <scope>NUCLEOTIDE SEQUENCE [LARGE SCALE GENOMIC DNA]</scope>
    <source>
        <strain evidence="15 16">MBLA0160</strain>
    </source>
</reference>
<dbReference type="RefSeq" id="WP_185191600.1">
    <property type="nucleotide sequence ID" value="NZ_JACKXD010000001.1"/>
</dbReference>
<dbReference type="EC" id="7.2.2.11" evidence="10"/>
<sequence length="910" mass="98757">MTDLLSLSNLRTQFRTERGAVKAVDGIDIDIREGETVGLVGESGSGKSVTALSAMDLIDDPGKIVDGRVTFRGAALAGRLLGEFEDALIRYPFELIDAVHTIADDLRAGVGVRDAARDLRGIADDLDGRADPAGLAATLNAAADDLDARTDPESVGASLATAVDDATDGFVYVDDDARARLADGGDPESVTIETGVIDVTAAPEEAVRRIRGGEMGMIFQDPMTSLNPAVTIGEQIAESLRLHRYGGQKTDSWLNGIREILPKIGGRSGDEEVMAEVVEMLREVGIPEAQARLDDYPHEFSGGMRQRVLIAIALACQPSLLIADEPTTALDVTIQAQILDLIDDLQSDLGMSVLMITHDLGVVAETCDRVAVMYAGEIVEEGPVEEIFHNPSHPYTYTLLESIPTEEKERLTPIEGNVPDLIDMPEGCHFAPRCPWAEPACREGEIPDLQHGPEDVDHRSKCIHESFDKAAYGTEGVAAATETAVGDPLVEVEGMRKYYEQDDGVLDRVVGGGKPSVRAVDGIDLDVHEGETLGLVGESGCGKSTAGRAILHLDPPTDGRVLFAGEDLGGLSKSDLRERRKDMQMVFQDPMSSLDPRMTAGQTIMEPLKIHGLAEGNRRQRVFELMEAVGLERAQYDRYPHELSGGQRQRVGIARALAVDPDFIVADEPVSALDVSVQAQIINLLEDLQEEFGLTYLFIAHDLSVVRHISDRVAVMYLGEIAEVAETETLFDDPKHPYTKALLSAIPEPDPLAETGDRTILEGDVPSPINPPSGCRFRTRCPSVIPPDDLDIDQERYREVMFYRQRVEAGDVDPAAIEAKADATVDAAPSAVADGGGEHAALFEHFFDGPLTGEARDAVARSFDRIKQDRWADAREVLRETFESVCEREHPSLPDHDDHPVSCHLHAHDS</sequence>
<evidence type="ECO:0000256" key="10">
    <source>
        <dbReference type="ARBA" id="ARBA00039098"/>
    </source>
</evidence>
<comment type="caution">
    <text evidence="15">The sequence shown here is derived from an EMBL/GenBank/DDBJ whole genome shotgun (WGS) entry which is preliminary data.</text>
</comment>
<accession>A0A7J9SFF4</accession>
<feature type="domain" description="ABC transporter" evidence="14">
    <location>
        <begin position="5"/>
        <end position="400"/>
    </location>
</feature>
<evidence type="ECO:0000313" key="15">
    <source>
        <dbReference type="EMBL" id="MBB6645232.1"/>
    </source>
</evidence>
<keyword evidence="5 15" id="KW-0067">ATP-binding</keyword>
<evidence type="ECO:0000256" key="6">
    <source>
        <dbReference type="ARBA" id="ARBA00022967"/>
    </source>
</evidence>
<evidence type="ECO:0000256" key="13">
    <source>
        <dbReference type="SAM" id="MobiDB-lite"/>
    </source>
</evidence>
<dbReference type="NCBIfam" id="TIGR01727">
    <property type="entry name" value="oligo_HPY"/>
    <property type="match status" value="2"/>
</dbReference>
<keyword evidence="8" id="KW-0472">Membrane</keyword>
<evidence type="ECO:0000256" key="5">
    <source>
        <dbReference type="ARBA" id="ARBA00022840"/>
    </source>
</evidence>
<dbReference type="Pfam" id="PF00005">
    <property type="entry name" value="ABC_tran"/>
    <property type="match status" value="2"/>
</dbReference>
<dbReference type="GO" id="GO:0016887">
    <property type="term" value="F:ATP hydrolysis activity"/>
    <property type="evidence" value="ECO:0007669"/>
    <property type="project" value="InterPro"/>
</dbReference>
<dbReference type="PROSITE" id="PS00211">
    <property type="entry name" value="ABC_TRANSPORTER_1"/>
    <property type="match status" value="2"/>
</dbReference>
<dbReference type="GO" id="GO:0005524">
    <property type="term" value="F:ATP binding"/>
    <property type="evidence" value="ECO:0007669"/>
    <property type="project" value="UniProtKB-KW"/>
</dbReference>
<keyword evidence="6" id="KW-1278">Translocase</keyword>
<dbReference type="FunFam" id="3.40.50.300:FF:000016">
    <property type="entry name" value="Oligopeptide ABC transporter ATP-binding component"/>
    <property type="match status" value="1"/>
</dbReference>
<dbReference type="PROSITE" id="PS50893">
    <property type="entry name" value="ABC_TRANSPORTER_2"/>
    <property type="match status" value="2"/>
</dbReference>
<gene>
    <name evidence="15" type="ORF">H5V44_02790</name>
</gene>
<evidence type="ECO:0000256" key="1">
    <source>
        <dbReference type="ARBA" id="ARBA00004202"/>
    </source>
</evidence>
<evidence type="ECO:0000256" key="8">
    <source>
        <dbReference type="ARBA" id="ARBA00023136"/>
    </source>
</evidence>
<dbReference type="SMART" id="SM00382">
    <property type="entry name" value="AAA"/>
    <property type="match status" value="2"/>
</dbReference>
<evidence type="ECO:0000256" key="12">
    <source>
        <dbReference type="ARBA" id="ARBA00048610"/>
    </source>
</evidence>
<comment type="subunit">
    <text evidence="9">The complex is composed of two ATP-binding proteins (NikD and NikE), two transmembrane proteins (NikB and NikC) and a solute-binding protein (NikA).</text>
</comment>
<keyword evidence="2" id="KW-0813">Transport</keyword>
<evidence type="ECO:0000256" key="11">
    <source>
        <dbReference type="ARBA" id="ARBA00044143"/>
    </source>
</evidence>
<organism evidence="15 16">
    <name type="scientific">Halobellus ruber</name>
    <dbReference type="NCBI Taxonomy" id="2761102"/>
    <lineage>
        <taxon>Archaea</taxon>
        <taxon>Methanobacteriati</taxon>
        <taxon>Methanobacteriota</taxon>
        <taxon>Stenosarchaea group</taxon>
        <taxon>Halobacteria</taxon>
        <taxon>Halobacteriales</taxon>
        <taxon>Haloferacaceae</taxon>
        <taxon>Halobellus</taxon>
    </lineage>
</organism>
<dbReference type="AlphaFoldDB" id="A0A7J9SFF4"/>
<keyword evidence="7" id="KW-0406">Ion transport</keyword>
<evidence type="ECO:0000256" key="9">
    <source>
        <dbReference type="ARBA" id="ARBA00038669"/>
    </source>
</evidence>
<dbReference type="GO" id="GO:0015413">
    <property type="term" value="F:ABC-type nickel transporter activity"/>
    <property type="evidence" value="ECO:0007669"/>
    <property type="project" value="UniProtKB-EC"/>
</dbReference>
<dbReference type="InterPro" id="IPR013563">
    <property type="entry name" value="Oligopep_ABC_C"/>
</dbReference>
<dbReference type="NCBIfam" id="NF008453">
    <property type="entry name" value="PRK11308.1"/>
    <property type="match status" value="4"/>
</dbReference>
<protein>
    <recommendedName>
        <fullName evidence="11">Nickel import system ATP-binding protein NikD</fullName>
        <ecNumber evidence="10">7.2.2.11</ecNumber>
    </recommendedName>
</protein>
<dbReference type="InterPro" id="IPR003593">
    <property type="entry name" value="AAA+_ATPase"/>
</dbReference>
<evidence type="ECO:0000313" key="16">
    <source>
        <dbReference type="Proteomes" id="UP000546257"/>
    </source>
</evidence>
<dbReference type="EMBL" id="JACKXD010000001">
    <property type="protein sequence ID" value="MBB6645232.1"/>
    <property type="molecule type" value="Genomic_DNA"/>
</dbReference>
<dbReference type="InterPro" id="IPR003439">
    <property type="entry name" value="ABC_transporter-like_ATP-bd"/>
</dbReference>
<dbReference type="Gene3D" id="3.40.50.300">
    <property type="entry name" value="P-loop containing nucleotide triphosphate hydrolases"/>
    <property type="match status" value="3"/>
</dbReference>
<dbReference type="PANTHER" id="PTHR43297:SF13">
    <property type="entry name" value="NICKEL ABC TRANSPORTER, ATP-BINDING PROTEIN"/>
    <property type="match status" value="1"/>
</dbReference>
<dbReference type="Proteomes" id="UP000546257">
    <property type="component" value="Unassembled WGS sequence"/>
</dbReference>
<evidence type="ECO:0000256" key="4">
    <source>
        <dbReference type="ARBA" id="ARBA00022741"/>
    </source>
</evidence>